<dbReference type="CDD" id="cd02958">
    <property type="entry name" value="UAS"/>
    <property type="match status" value="1"/>
</dbReference>
<keyword evidence="5" id="KW-1185">Reference proteome</keyword>
<organism evidence="4 5">
    <name type="scientific">Anaeramoeba flamelloides</name>
    <dbReference type="NCBI Taxonomy" id="1746091"/>
    <lineage>
        <taxon>Eukaryota</taxon>
        <taxon>Metamonada</taxon>
        <taxon>Anaeramoebidae</taxon>
        <taxon>Anaeramoeba</taxon>
    </lineage>
</organism>
<evidence type="ECO:0000313" key="5">
    <source>
        <dbReference type="Proteomes" id="UP001150062"/>
    </source>
</evidence>
<dbReference type="Pfam" id="PF13899">
    <property type="entry name" value="Thioredoxin_7"/>
    <property type="match status" value="1"/>
</dbReference>
<keyword evidence="1" id="KW-0175">Coiled coil</keyword>
<dbReference type="InterPro" id="IPR006577">
    <property type="entry name" value="UAS"/>
</dbReference>
<reference evidence="4" key="1">
    <citation type="submission" date="2022-08" db="EMBL/GenBank/DDBJ databases">
        <title>Novel sulfate-reducing endosymbionts in the free-living metamonad Anaeramoeba.</title>
        <authorList>
            <person name="Jerlstrom-Hultqvist J."/>
            <person name="Cepicka I."/>
            <person name="Gallot-Lavallee L."/>
            <person name="Salas-Leiva D."/>
            <person name="Curtis B.A."/>
            <person name="Zahonova K."/>
            <person name="Pipaliya S."/>
            <person name="Dacks J."/>
            <person name="Roger A.J."/>
        </authorList>
    </citation>
    <scope>NUCLEOTIDE SEQUENCE</scope>
    <source>
        <strain evidence="4">Schooner1</strain>
    </source>
</reference>
<dbReference type="Gene3D" id="3.40.30.10">
    <property type="entry name" value="Glutaredoxin"/>
    <property type="match status" value="1"/>
</dbReference>
<feature type="compositionally biased region" description="Acidic residues" evidence="2">
    <location>
        <begin position="377"/>
        <end position="401"/>
    </location>
</feature>
<dbReference type="SUPFAM" id="SSF52833">
    <property type="entry name" value="Thioredoxin-like"/>
    <property type="match status" value="1"/>
</dbReference>
<name>A0ABQ8XGN1_9EUKA</name>
<feature type="coiled-coil region" evidence="1">
    <location>
        <begin position="299"/>
        <end position="343"/>
    </location>
</feature>
<dbReference type="CDD" id="cd14273">
    <property type="entry name" value="UBA_TAP-C_like"/>
    <property type="match status" value="1"/>
</dbReference>
<evidence type="ECO:0000259" key="3">
    <source>
        <dbReference type="SMART" id="SM00594"/>
    </source>
</evidence>
<dbReference type="EMBL" id="JAOAOG010000298">
    <property type="protein sequence ID" value="KAJ6231741.1"/>
    <property type="molecule type" value="Genomic_DNA"/>
</dbReference>
<dbReference type="InterPro" id="IPR050730">
    <property type="entry name" value="UBX_domain-protein"/>
</dbReference>
<protein>
    <submittedName>
        <fullName evidence="4">Ubx domain-containing protein</fullName>
    </submittedName>
</protein>
<dbReference type="InterPro" id="IPR036249">
    <property type="entry name" value="Thioredoxin-like_sf"/>
</dbReference>
<evidence type="ECO:0000313" key="4">
    <source>
        <dbReference type="EMBL" id="KAJ6231741.1"/>
    </source>
</evidence>
<accession>A0ABQ8XGN1</accession>
<dbReference type="PANTHER" id="PTHR23322">
    <property type="entry name" value="FAS-ASSOCIATED PROTEIN"/>
    <property type="match status" value="1"/>
</dbReference>
<proteinExistence type="predicted"/>
<dbReference type="SMART" id="SM00594">
    <property type="entry name" value="UAS"/>
    <property type="match status" value="1"/>
</dbReference>
<feature type="domain" description="UAS" evidence="3">
    <location>
        <begin position="128"/>
        <end position="272"/>
    </location>
</feature>
<comment type="caution">
    <text evidence="4">The sequence shown here is derived from an EMBL/GenBank/DDBJ whole genome shotgun (WGS) entry which is preliminary data.</text>
</comment>
<gene>
    <name evidence="4" type="ORF">M0813_05472</name>
</gene>
<sequence length="561" mass="65696">MNDLSQIEQSLVLQFQVEVETDETVAIHFLSSANFDYQTAINLYEQTYGTKKRRTTNYQNSDQQATNFLEQGQGQVQGQGQRKGQGQYRRTMEVNGGSTIPRRRSTRLILKTNKQSLSSKFEKLGATKLAKQFKPPYDLYFEGTLEDAKQFGSKKLKWIMVNLQRTNCLSSGALNRDVWSDKGVRKLIQEKFLFFQFYQNQEEYIQYKQYYPYTPYNTKGIFAHYNLNHAFEETILPRIDFIDPRTGERKFWFLTQNLSPNAIVSHITNFLDQNVLFSLIDPFELDLEKQMQIAIAESTENYRNQLKQFNKEKEIYQEKEKGASKEIAKEKEIEKEKEKEKEKGYGSDIEIEINKETNMVNFDNYSQFDFPTTSSELESESESESESDTESETETESELEIESEIKFQPNNQKKLILNSKPKTINLNNVRTKNNNKTTTKLQGLPTKTNNNGLFRNRKRQLETIDNLWWRKEPNTDNTKNVVPIKVLFSSGETKIFNFYKSEKIDILFKKCRLYLQQSLLLNPEFELYDMRGITRKALSGFRKKTIQELSLGNSLVRLSLL</sequence>
<evidence type="ECO:0000256" key="1">
    <source>
        <dbReference type="SAM" id="Coils"/>
    </source>
</evidence>
<dbReference type="Proteomes" id="UP001150062">
    <property type="component" value="Unassembled WGS sequence"/>
</dbReference>
<evidence type="ECO:0000256" key="2">
    <source>
        <dbReference type="SAM" id="MobiDB-lite"/>
    </source>
</evidence>
<feature type="region of interest" description="Disordered" evidence="2">
    <location>
        <begin position="365"/>
        <end position="401"/>
    </location>
</feature>